<evidence type="ECO:0000313" key="7">
    <source>
        <dbReference type="EMBL" id="CAD8394773.1"/>
    </source>
</evidence>
<dbReference type="InterPro" id="IPR038352">
    <property type="entry name" value="Imelysin_sf"/>
</dbReference>
<gene>
    <name evidence="6" type="ORF">RMAR0315_LOCUS4757</name>
    <name evidence="7" type="ORF">RMAR0315_LOCUS4758</name>
</gene>
<protein>
    <recommendedName>
        <fullName evidence="5">Imelysin-like domain-containing protein</fullName>
    </recommendedName>
</protein>
<dbReference type="EMBL" id="HBEK01008664">
    <property type="protein sequence ID" value="CAD8394772.1"/>
    <property type="molecule type" value="Transcribed_RNA"/>
</dbReference>
<organism evidence="7">
    <name type="scientific">Rhodosorus marinus</name>
    <dbReference type="NCBI Taxonomy" id="101924"/>
    <lineage>
        <taxon>Eukaryota</taxon>
        <taxon>Rhodophyta</taxon>
        <taxon>Stylonematophyceae</taxon>
        <taxon>Stylonematales</taxon>
        <taxon>Stylonemataceae</taxon>
        <taxon>Rhodosorus</taxon>
    </lineage>
</organism>
<sequence length="498" mass="54314">MTFKAIFAYALLLACVSAQSSQPLVGAGVAALAEQCQIQQQSVAALVDALDGDDLDAVKAAYQAARPPYEQIEVLAACFEDLDEAIDARAYAFDTGELGEDFRGFHRIEACIYREEDIECARPYARPLRRTINELCDVLDESSPEVFNRGKTWDGALGLTVEIGSKKIASEEETYSDLSLLIFRENLKGIWAVISPYEAEVEAETWDNLVSAYNETVATLNEVDPENGFEGGEGATARPYSEVSVEERKQISDEIYAFFLALEAANNEVRDGQEAANLPEGATRLQMAPAAAVSRQSERQNEAVLEGVAKFETLCASQQELAADLLAAIDTGDLDASREAYVAARPPYEQIEVLAGSFEEEDTNIDSRPYAHNRGELDEGFRGMHVAEYCLFRDNDLDCARAAVTDVQGTIDSLCNKIGNAANDPDNFNFANTWDGLKALSVEVPAKKISSEEETWSDHSLLIFTNNAKGIESQVTMIAYGYQVLTSAKEVGTGTNSG</sequence>
<feature type="domain" description="Imelysin-like" evidence="5">
    <location>
        <begin position="321"/>
        <end position="473"/>
    </location>
</feature>
<feature type="domain" description="Imelysin-like" evidence="5">
    <location>
        <begin position="32"/>
        <end position="222"/>
    </location>
</feature>
<evidence type="ECO:0000256" key="1">
    <source>
        <dbReference type="ARBA" id="ARBA00004196"/>
    </source>
</evidence>
<keyword evidence="3 4" id="KW-0732">Signal</keyword>
<dbReference type="InterPro" id="IPR050894">
    <property type="entry name" value="EfeM/EfeO_iron_uptake"/>
</dbReference>
<evidence type="ECO:0000259" key="5">
    <source>
        <dbReference type="Pfam" id="PF09375"/>
    </source>
</evidence>
<dbReference type="InterPro" id="IPR018976">
    <property type="entry name" value="Imelysin-like"/>
</dbReference>
<evidence type="ECO:0000256" key="3">
    <source>
        <dbReference type="ARBA" id="ARBA00022729"/>
    </source>
</evidence>
<dbReference type="EMBL" id="HBEK01008665">
    <property type="protein sequence ID" value="CAD8394773.1"/>
    <property type="molecule type" value="Transcribed_RNA"/>
</dbReference>
<comment type="subcellular location">
    <subcellularLocation>
        <location evidence="1">Cell envelope</location>
    </subcellularLocation>
</comment>
<dbReference type="InterPro" id="IPR034981">
    <property type="entry name" value="Imelysin-like_EfeO/Algp7"/>
</dbReference>
<dbReference type="PANTHER" id="PTHR39192:SF1">
    <property type="entry name" value="IRON UPTAKE SYSTEM COMPONENT EFEO"/>
    <property type="match status" value="1"/>
</dbReference>
<dbReference type="PROSITE" id="PS51257">
    <property type="entry name" value="PROKAR_LIPOPROTEIN"/>
    <property type="match status" value="1"/>
</dbReference>
<dbReference type="Pfam" id="PF09375">
    <property type="entry name" value="Peptidase_M75"/>
    <property type="match status" value="2"/>
</dbReference>
<feature type="chain" id="PRO_5036191643" description="Imelysin-like domain-containing protein" evidence="4">
    <location>
        <begin position="19"/>
        <end position="498"/>
    </location>
</feature>
<accession>A0A6T6LKB7</accession>
<name>A0A6T6LKB7_9RHOD</name>
<dbReference type="Gene3D" id="1.20.1420.20">
    <property type="entry name" value="M75 peptidase, HXXE motif"/>
    <property type="match status" value="2"/>
</dbReference>
<dbReference type="CDD" id="cd14656">
    <property type="entry name" value="Imelysin-like_EfeO"/>
    <property type="match status" value="2"/>
</dbReference>
<dbReference type="PANTHER" id="PTHR39192">
    <property type="entry name" value="IRON UPTAKE SYSTEM COMPONENT EFEO"/>
    <property type="match status" value="1"/>
</dbReference>
<evidence type="ECO:0000313" key="6">
    <source>
        <dbReference type="EMBL" id="CAD8394772.1"/>
    </source>
</evidence>
<evidence type="ECO:0000256" key="2">
    <source>
        <dbReference type="ARBA" id="ARBA00005989"/>
    </source>
</evidence>
<comment type="similarity">
    <text evidence="2">Belongs to the EfeM/EfeO family.</text>
</comment>
<feature type="signal peptide" evidence="4">
    <location>
        <begin position="1"/>
        <end position="18"/>
    </location>
</feature>
<evidence type="ECO:0000256" key="4">
    <source>
        <dbReference type="SAM" id="SignalP"/>
    </source>
</evidence>
<dbReference type="AlphaFoldDB" id="A0A6T6LKB7"/>
<proteinExistence type="inferred from homology"/>
<reference evidence="7" key="1">
    <citation type="submission" date="2021-01" db="EMBL/GenBank/DDBJ databases">
        <authorList>
            <person name="Corre E."/>
            <person name="Pelletier E."/>
            <person name="Niang G."/>
            <person name="Scheremetjew M."/>
            <person name="Finn R."/>
            <person name="Kale V."/>
            <person name="Holt S."/>
            <person name="Cochrane G."/>
            <person name="Meng A."/>
            <person name="Brown T."/>
            <person name="Cohen L."/>
        </authorList>
    </citation>
    <scope>NUCLEOTIDE SEQUENCE</scope>
    <source>
        <strain evidence="7">UTEX LB 2760</strain>
    </source>
</reference>